<feature type="transmembrane region" description="Helical" evidence="1">
    <location>
        <begin position="191"/>
        <end position="208"/>
    </location>
</feature>
<organism evidence="2 3">
    <name type="scientific">Zopfia rhizophila CBS 207.26</name>
    <dbReference type="NCBI Taxonomy" id="1314779"/>
    <lineage>
        <taxon>Eukaryota</taxon>
        <taxon>Fungi</taxon>
        <taxon>Dikarya</taxon>
        <taxon>Ascomycota</taxon>
        <taxon>Pezizomycotina</taxon>
        <taxon>Dothideomycetes</taxon>
        <taxon>Dothideomycetes incertae sedis</taxon>
        <taxon>Zopfiaceae</taxon>
        <taxon>Zopfia</taxon>
    </lineage>
</organism>
<dbReference type="AlphaFoldDB" id="A0A6A6DLQ5"/>
<gene>
    <name evidence="2" type="ORF">K469DRAFT_592335</name>
</gene>
<keyword evidence="3" id="KW-1185">Reference proteome</keyword>
<reference evidence="2" key="1">
    <citation type="journal article" date="2020" name="Stud. Mycol.">
        <title>101 Dothideomycetes genomes: a test case for predicting lifestyles and emergence of pathogens.</title>
        <authorList>
            <person name="Haridas S."/>
            <person name="Albert R."/>
            <person name="Binder M."/>
            <person name="Bloem J."/>
            <person name="Labutti K."/>
            <person name="Salamov A."/>
            <person name="Andreopoulos B."/>
            <person name="Baker S."/>
            <person name="Barry K."/>
            <person name="Bills G."/>
            <person name="Bluhm B."/>
            <person name="Cannon C."/>
            <person name="Castanera R."/>
            <person name="Culley D."/>
            <person name="Daum C."/>
            <person name="Ezra D."/>
            <person name="Gonzalez J."/>
            <person name="Henrissat B."/>
            <person name="Kuo A."/>
            <person name="Liang C."/>
            <person name="Lipzen A."/>
            <person name="Lutzoni F."/>
            <person name="Magnuson J."/>
            <person name="Mondo S."/>
            <person name="Nolan M."/>
            <person name="Ohm R."/>
            <person name="Pangilinan J."/>
            <person name="Park H.-J."/>
            <person name="Ramirez L."/>
            <person name="Alfaro M."/>
            <person name="Sun H."/>
            <person name="Tritt A."/>
            <person name="Yoshinaga Y."/>
            <person name="Zwiers L.-H."/>
            <person name="Turgeon B."/>
            <person name="Goodwin S."/>
            <person name="Spatafora J."/>
            <person name="Crous P."/>
            <person name="Grigoriev I."/>
        </authorList>
    </citation>
    <scope>NUCLEOTIDE SEQUENCE</scope>
    <source>
        <strain evidence="2">CBS 207.26</strain>
    </source>
</reference>
<dbReference type="Proteomes" id="UP000800200">
    <property type="component" value="Unassembled WGS sequence"/>
</dbReference>
<dbReference type="EMBL" id="ML994658">
    <property type="protein sequence ID" value="KAF2180464.1"/>
    <property type="molecule type" value="Genomic_DNA"/>
</dbReference>
<sequence length="258" mass="27982">IALSICVLSGCRTSSDSKYYLYSANGTNITRVMGRNCTSCNFDAVPVSYMFGMSGLCRSTKGTTNCQRQFPHSFNLTSTTLADISVLNTTNASTTPSQQYQDYTGTTSINHGLVHRLSTAVSALLILSVILSFLFIPLSIVLESAFSRILLIFLLFDACALLSALCMFYSIFRNEIAPAYEAAPEIKTKDWPVNFGLGAWMLVGAFGCRLLSNPILFIGFVGLLLAVVLLPIALLLMCCGAGSATYQVVLVPVTYFYV</sequence>
<keyword evidence="1" id="KW-0812">Transmembrane</keyword>
<feature type="non-terminal residue" evidence="2">
    <location>
        <position position="1"/>
    </location>
</feature>
<feature type="transmembrane region" description="Helical" evidence="1">
    <location>
        <begin position="149"/>
        <end position="171"/>
    </location>
</feature>
<keyword evidence="1" id="KW-1133">Transmembrane helix</keyword>
<accession>A0A6A6DLQ5</accession>
<keyword evidence="1" id="KW-0472">Membrane</keyword>
<feature type="transmembrane region" description="Helical" evidence="1">
    <location>
        <begin position="215"/>
        <end position="237"/>
    </location>
</feature>
<name>A0A6A6DLQ5_9PEZI</name>
<evidence type="ECO:0000313" key="3">
    <source>
        <dbReference type="Proteomes" id="UP000800200"/>
    </source>
</evidence>
<dbReference type="OrthoDB" id="3556237at2759"/>
<feature type="transmembrane region" description="Helical" evidence="1">
    <location>
        <begin position="120"/>
        <end position="142"/>
    </location>
</feature>
<evidence type="ECO:0000313" key="2">
    <source>
        <dbReference type="EMBL" id="KAF2180464.1"/>
    </source>
</evidence>
<protein>
    <submittedName>
        <fullName evidence="2">Uncharacterized protein</fullName>
    </submittedName>
</protein>
<proteinExistence type="predicted"/>
<evidence type="ECO:0000256" key="1">
    <source>
        <dbReference type="SAM" id="Phobius"/>
    </source>
</evidence>